<keyword evidence="1" id="KW-0812">Transmembrane</keyword>
<feature type="transmembrane region" description="Helical" evidence="1">
    <location>
        <begin position="40"/>
        <end position="58"/>
    </location>
</feature>
<dbReference type="Proteomes" id="UP000618943">
    <property type="component" value="Unassembled WGS sequence"/>
</dbReference>
<evidence type="ECO:0000259" key="2">
    <source>
        <dbReference type="Pfam" id="PF04892"/>
    </source>
</evidence>
<evidence type="ECO:0000256" key="1">
    <source>
        <dbReference type="SAM" id="Phobius"/>
    </source>
</evidence>
<keyword evidence="1" id="KW-1133">Transmembrane helix</keyword>
<dbReference type="PANTHER" id="PTHR36834">
    <property type="entry name" value="MEMBRANE PROTEIN-RELATED"/>
    <property type="match status" value="1"/>
</dbReference>
<name>A0ABS1H2L2_9BACL</name>
<reference evidence="3 4" key="1">
    <citation type="submission" date="2020-12" db="EMBL/GenBank/DDBJ databases">
        <title>YIM B01967 draft genome.</title>
        <authorList>
            <person name="Yan X."/>
        </authorList>
    </citation>
    <scope>NUCLEOTIDE SEQUENCE [LARGE SCALE GENOMIC DNA]</scope>
    <source>
        <strain evidence="3 4">YIM B01967</strain>
    </source>
</reference>
<gene>
    <name evidence="3" type="ORF">JFL43_01920</name>
</gene>
<protein>
    <submittedName>
        <fullName evidence="3">VanZ family protein</fullName>
    </submittedName>
</protein>
<comment type="caution">
    <text evidence="3">The sequence shown here is derived from an EMBL/GenBank/DDBJ whole genome shotgun (WGS) entry which is preliminary data.</text>
</comment>
<dbReference type="RefSeq" id="WP_200747700.1">
    <property type="nucleotide sequence ID" value="NZ_JAEOAH010000002.1"/>
</dbReference>
<keyword evidence="4" id="KW-1185">Reference proteome</keyword>
<dbReference type="EMBL" id="JAEOAH010000002">
    <property type="protein sequence ID" value="MBK3493640.1"/>
    <property type="molecule type" value="Genomic_DNA"/>
</dbReference>
<evidence type="ECO:0000313" key="4">
    <source>
        <dbReference type="Proteomes" id="UP000618943"/>
    </source>
</evidence>
<feature type="transmembrane region" description="Helical" evidence="1">
    <location>
        <begin position="155"/>
        <end position="171"/>
    </location>
</feature>
<feature type="transmembrane region" description="Helical" evidence="1">
    <location>
        <begin position="93"/>
        <end position="112"/>
    </location>
</feature>
<accession>A0ABS1H2L2</accession>
<feature type="transmembrane region" description="Helical" evidence="1">
    <location>
        <begin position="70"/>
        <end position="87"/>
    </location>
</feature>
<dbReference type="PANTHER" id="PTHR36834:SF1">
    <property type="entry name" value="INTEGRAL MEMBRANE PROTEIN"/>
    <property type="match status" value="1"/>
</dbReference>
<dbReference type="Pfam" id="PF04892">
    <property type="entry name" value="VanZ"/>
    <property type="match status" value="1"/>
</dbReference>
<feature type="transmembrane region" description="Helical" evidence="1">
    <location>
        <begin position="124"/>
        <end position="143"/>
    </location>
</feature>
<sequence length="189" mass="21413">MVQLWRAFGVLVPLFLIIVLAVILITYFVSRKRKLDFKNVIVNVMLVLSVVGILLVTVYPKVYGPGMPRIVNLVPFIGMYNIMFHSVDISVPIRNLGLNIFLFVPFGFFLTLKKSSFQKNLKLFVILTGFLFSLFIEMVQFSIPMGRSVDVDDVILNTIGTFLGFITWKLLHSKLRSIPSSKEASNGHI</sequence>
<feature type="transmembrane region" description="Helical" evidence="1">
    <location>
        <begin position="7"/>
        <end position="28"/>
    </location>
</feature>
<organism evidence="3 4">
    <name type="scientific">Viridibacillus soli</name>
    <dbReference type="NCBI Taxonomy" id="2798301"/>
    <lineage>
        <taxon>Bacteria</taxon>
        <taxon>Bacillati</taxon>
        <taxon>Bacillota</taxon>
        <taxon>Bacilli</taxon>
        <taxon>Bacillales</taxon>
        <taxon>Caryophanaceae</taxon>
        <taxon>Viridibacillus</taxon>
    </lineage>
</organism>
<dbReference type="InterPro" id="IPR053150">
    <property type="entry name" value="Teicoplanin_resist-assoc"/>
</dbReference>
<keyword evidence="1" id="KW-0472">Membrane</keyword>
<proteinExistence type="predicted"/>
<feature type="domain" description="VanZ-like" evidence="2">
    <location>
        <begin position="48"/>
        <end position="171"/>
    </location>
</feature>
<dbReference type="InterPro" id="IPR006976">
    <property type="entry name" value="VanZ-like"/>
</dbReference>
<evidence type="ECO:0000313" key="3">
    <source>
        <dbReference type="EMBL" id="MBK3493640.1"/>
    </source>
</evidence>